<proteinExistence type="predicted"/>
<gene>
    <name evidence="2" type="ORF">FZZ93_12445</name>
</gene>
<evidence type="ECO:0000313" key="2">
    <source>
        <dbReference type="EMBL" id="TZG35593.1"/>
    </source>
</evidence>
<dbReference type="RefSeq" id="WP_149322643.1">
    <property type="nucleotide sequence ID" value="NZ_JARWAH010000010.1"/>
</dbReference>
<accession>A0A5D9CWQ3</accession>
<feature type="transmembrane region" description="Helical" evidence="1">
    <location>
        <begin position="66"/>
        <end position="85"/>
    </location>
</feature>
<name>A0A5D9CWQ3_HALER</name>
<dbReference type="EMBL" id="VTPU01000012">
    <property type="protein sequence ID" value="TZG35593.1"/>
    <property type="molecule type" value="Genomic_DNA"/>
</dbReference>
<keyword evidence="1" id="KW-1133">Transmembrane helix</keyword>
<keyword evidence="3" id="KW-1185">Reference proteome</keyword>
<dbReference type="AlphaFoldDB" id="A0A5D9CWQ3"/>
<evidence type="ECO:0000313" key="3">
    <source>
        <dbReference type="Proteomes" id="UP000324260"/>
    </source>
</evidence>
<reference evidence="2 3" key="1">
    <citation type="submission" date="2019-08" db="EMBL/GenBank/DDBJ databases">
        <title>Draft Genome Sequence of Halomonas eurihalina Isolated from Preserved Hide-surface.</title>
        <authorList>
            <person name="Hussain S.A."/>
            <person name="Xu A."/>
            <person name="Sarker M."/>
            <person name="Sommers C."/>
        </authorList>
    </citation>
    <scope>NUCLEOTIDE SEQUENCE [LARGE SCALE GENOMIC DNA]</scope>
    <source>
        <strain evidence="2 3">MS1</strain>
    </source>
</reference>
<keyword evidence="1" id="KW-0812">Transmembrane</keyword>
<protein>
    <submittedName>
        <fullName evidence="2">Uncharacterized protein</fullName>
    </submittedName>
</protein>
<feature type="transmembrane region" description="Helical" evidence="1">
    <location>
        <begin position="7"/>
        <end position="27"/>
    </location>
</feature>
<feature type="transmembrane region" description="Helical" evidence="1">
    <location>
        <begin position="91"/>
        <end position="109"/>
    </location>
</feature>
<keyword evidence="1" id="KW-0472">Membrane</keyword>
<comment type="caution">
    <text evidence="2">The sequence shown here is derived from an EMBL/GenBank/DDBJ whole genome shotgun (WGS) entry which is preliminary data.</text>
</comment>
<evidence type="ECO:0000256" key="1">
    <source>
        <dbReference type="SAM" id="Phobius"/>
    </source>
</evidence>
<organism evidence="2 3">
    <name type="scientific">Halomonas eurihalina</name>
    <dbReference type="NCBI Taxonomy" id="42566"/>
    <lineage>
        <taxon>Bacteria</taxon>
        <taxon>Pseudomonadati</taxon>
        <taxon>Pseudomonadota</taxon>
        <taxon>Gammaproteobacteria</taxon>
        <taxon>Oceanospirillales</taxon>
        <taxon>Halomonadaceae</taxon>
        <taxon>Halomonas</taxon>
    </lineage>
</organism>
<dbReference type="Proteomes" id="UP000324260">
    <property type="component" value="Unassembled WGS sequence"/>
</dbReference>
<sequence>MNLQRAYILLAIFYTALLTVGVIAVVMGGGTTFSLVQLAIGVVAVAGLWGYFLGRQVMSWRTWRPFAGLLALSIVANLWLLFTTSPSSAELTWLLANIIFTALPTLLLFRYGNRDQDIWATPGELEGGQTLSELLERQGELKVEKRDTTRPATVNVRLEGERYRASVIRGQGDEEEHFEERFQRPSTLAFFIEKFTCIEVGDFVAKYRGGSDPA</sequence>
<feature type="transmembrane region" description="Helical" evidence="1">
    <location>
        <begin position="33"/>
        <end position="54"/>
    </location>
</feature>
<dbReference type="OrthoDB" id="7064144at2"/>